<evidence type="ECO:0000259" key="3">
    <source>
        <dbReference type="PROSITE" id="PS50097"/>
    </source>
</evidence>
<dbReference type="SMART" id="SM00225">
    <property type="entry name" value="BTB"/>
    <property type="match status" value="1"/>
</dbReference>
<dbReference type="EMBL" id="JAODUP010000504">
    <property type="protein sequence ID" value="KAK2148290.1"/>
    <property type="molecule type" value="Genomic_DNA"/>
</dbReference>
<evidence type="ECO:0000256" key="1">
    <source>
        <dbReference type="ARBA" id="ARBA00022441"/>
    </source>
</evidence>
<dbReference type="PANTHER" id="PTHR45632:SF3">
    <property type="entry name" value="KELCH-LIKE PROTEIN 32"/>
    <property type="match status" value="1"/>
</dbReference>
<dbReference type="InterPro" id="IPR011333">
    <property type="entry name" value="SKP1/BTB/POZ_sf"/>
</dbReference>
<organism evidence="4 5">
    <name type="scientific">Paralvinella palmiformis</name>
    <dbReference type="NCBI Taxonomy" id="53620"/>
    <lineage>
        <taxon>Eukaryota</taxon>
        <taxon>Metazoa</taxon>
        <taxon>Spiralia</taxon>
        <taxon>Lophotrochozoa</taxon>
        <taxon>Annelida</taxon>
        <taxon>Polychaeta</taxon>
        <taxon>Sedentaria</taxon>
        <taxon>Canalipalpata</taxon>
        <taxon>Terebellida</taxon>
        <taxon>Terebelliformia</taxon>
        <taxon>Alvinellidae</taxon>
        <taxon>Paralvinella</taxon>
    </lineage>
</organism>
<sequence>MNVDFYLSPRKRGNASQTKDTVMLTSMTLKEPNYGESLLSGLSSLQKEGVLCDIILCAGNIEIKAHRLVLAGCSAYFRAMLTGSMRESREEKVHFQGLTAAGLKAMADFAYTGSLFVSLDNLEEILTAATHLQISEATDLCTTFIEKTISVDNCIDVLNTAEFYSLERCRHVATDFVLNNFEAVASSEQYSKVTDKQLASFLADDNLKVISEYKLFELLLKWIDTDRPQREIYAAELMKHIRLPLFTGEELVEKVSNIDIMKKNADCNKLLTEAKDYHIVVGKQPILQNPRTCVRASRQTLVMCHAENVEAYDIEADRYFFLRDSPVPMYDPAICVLDNFLYACGGKYDGQDTNYNNIATARCFRYDPRFDVWYELASMNEARKDFGMVAVGKNLYAIAGQDESNVMSSVERYSIAKNEWESCAMLPHTLYGHAAAQCNNVIYISGGRKFDSKSKQLYSFDPSGNIWIEEPSMLRARIYHNMVEYHNKLYVIGGMIQDSNGDPLLVNTIEIYDSETKTWLQSKCQCAIQRAGVCVLNDAILIVGGKTGSRLCSNSITWFHPEKEEIGLLHRYSSRILGRSCCLLTLPQYL</sequence>
<dbReference type="Pfam" id="PF01344">
    <property type="entry name" value="Kelch_1"/>
    <property type="match status" value="1"/>
</dbReference>
<dbReference type="InterPro" id="IPR017096">
    <property type="entry name" value="BTB-kelch_protein"/>
</dbReference>
<dbReference type="Gene3D" id="2.120.10.80">
    <property type="entry name" value="Kelch-type beta propeller"/>
    <property type="match status" value="1"/>
</dbReference>
<dbReference type="PANTHER" id="PTHR45632">
    <property type="entry name" value="LD33804P"/>
    <property type="match status" value="1"/>
</dbReference>
<evidence type="ECO:0000313" key="4">
    <source>
        <dbReference type="EMBL" id="KAK2148290.1"/>
    </source>
</evidence>
<dbReference type="SMART" id="SM00875">
    <property type="entry name" value="BACK"/>
    <property type="match status" value="1"/>
</dbReference>
<name>A0AAD9J9C9_9ANNE</name>
<reference evidence="4" key="1">
    <citation type="journal article" date="2023" name="Mol. Biol. Evol.">
        <title>Third-Generation Sequencing Reveals the Adaptive Role of the Epigenome in Three Deep-Sea Polychaetes.</title>
        <authorList>
            <person name="Perez M."/>
            <person name="Aroh O."/>
            <person name="Sun Y."/>
            <person name="Lan Y."/>
            <person name="Juniper S.K."/>
            <person name="Young C.R."/>
            <person name="Angers B."/>
            <person name="Qian P.Y."/>
        </authorList>
    </citation>
    <scope>NUCLEOTIDE SEQUENCE</scope>
    <source>
        <strain evidence="4">P08H-3</strain>
    </source>
</reference>
<dbReference type="InterPro" id="IPR011705">
    <property type="entry name" value="BACK"/>
</dbReference>
<dbReference type="SMART" id="SM00612">
    <property type="entry name" value="Kelch"/>
    <property type="match status" value="4"/>
</dbReference>
<dbReference type="SUPFAM" id="SSF54695">
    <property type="entry name" value="POZ domain"/>
    <property type="match status" value="1"/>
</dbReference>
<dbReference type="FunFam" id="1.25.40.420:FF:000001">
    <property type="entry name" value="Kelch-like family member 12"/>
    <property type="match status" value="1"/>
</dbReference>
<dbReference type="Gene3D" id="1.25.40.420">
    <property type="match status" value="1"/>
</dbReference>
<dbReference type="PROSITE" id="PS50097">
    <property type="entry name" value="BTB"/>
    <property type="match status" value="1"/>
</dbReference>
<keyword evidence="5" id="KW-1185">Reference proteome</keyword>
<evidence type="ECO:0000313" key="5">
    <source>
        <dbReference type="Proteomes" id="UP001208570"/>
    </source>
</evidence>
<dbReference type="PIRSF" id="PIRSF037037">
    <property type="entry name" value="Kelch-like_protein_gigaxonin"/>
    <property type="match status" value="1"/>
</dbReference>
<dbReference type="Pfam" id="PF00651">
    <property type="entry name" value="BTB"/>
    <property type="match status" value="1"/>
</dbReference>
<gene>
    <name evidence="4" type="ORF">LSH36_504g00022</name>
</gene>
<evidence type="ECO:0000256" key="2">
    <source>
        <dbReference type="ARBA" id="ARBA00022737"/>
    </source>
</evidence>
<dbReference type="SUPFAM" id="SSF117281">
    <property type="entry name" value="Kelch motif"/>
    <property type="match status" value="1"/>
</dbReference>
<dbReference type="InterPro" id="IPR015915">
    <property type="entry name" value="Kelch-typ_b-propeller"/>
</dbReference>
<comment type="caution">
    <text evidence="4">The sequence shown here is derived from an EMBL/GenBank/DDBJ whole genome shotgun (WGS) entry which is preliminary data.</text>
</comment>
<dbReference type="Proteomes" id="UP001208570">
    <property type="component" value="Unassembled WGS sequence"/>
</dbReference>
<accession>A0AAD9J9C9</accession>
<dbReference type="InterPro" id="IPR000210">
    <property type="entry name" value="BTB/POZ_dom"/>
</dbReference>
<feature type="domain" description="BTB" evidence="3">
    <location>
        <begin position="52"/>
        <end position="119"/>
    </location>
</feature>
<dbReference type="Pfam" id="PF07707">
    <property type="entry name" value="BACK"/>
    <property type="match status" value="1"/>
</dbReference>
<dbReference type="AlphaFoldDB" id="A0AAD9J9C9"/>
<keyword evidence="1" id="KW-0880">Kelch repeat</keyword>
<keyword evidence="2" id="KW-0677">Repeat</keyword>
<dbReference type="Gene3D" id="3.30.710.10">
    <property type="entry name" value="Potassium Channel Kv1.1, Chain A"/>
    <property type="match status" value="1"/>
</dbReference>
<protein>
    <recommendedName>
        <fullName evidence="3">BTB domain-containing protein</fullName>
    </recommendedName>
</protein>
<proteinExistence type="predicted"/>
<dbReference type="InterPro" id="IPR006652">
    <property type="entry name" value="Kelch_1"/>
</dbReference>
<dbReference type="Pfam" id="PF24681">
    <property type="entry name" value="Kelch_KLHDC2_KLHL20_DRC7"/>
    <property type="match status" value="1"/>
</dbReference>